<name>A0A3A9XPL0_9ACTN</name>
<evidence type="ECO:0000256" key="10">
    <source>
        <dbReference type="SAM" id="MobiDB-lite"/>
    </source>
</evidence>
<dbReference type="GO" id="GO:0015420">
    <property type="term" value="F:ABC-type vitamin B12 transporter activity"/>
    <property type="evidence" value="ECO:0007669"/>
    <property type="project" value="UniProtKB-UniRule"/>
</dbReference>
<reference evidence="11 12" key="1">
    <citation type="submission" date="2018-09" db="EMBL/GenBank/DDBJ databases">
        <title>Micromonospora sp. nov. MS1-9, isolated from a root of Musa sp.</title>
        <authorList>
            <person name="Kuncharoen N."/>
            <person name="Kudo T."/>
            <person name="Ohkuma M."/>
            <person name="Yuki M."/>
            <person name="Tanasupawat S."/>
        </authorList>
    </citation>
    <scope>NUCLEOTIDE SEQUENCE [LARGE SCALE GENOMIC DNA]</scope>
    <source>
        <strain evidence="11 12">MS1-9</strain>
    </source>
</reference>
<keyword evidence="4 9" id="KW-1003">Cell membrane</keyword>
<evidence type="ECO:0000256" key="4">
    <source>
        <dbReference type="ARBA" id="ARBA00022475"/>
    </source>
</evidence>
<dbReference type="PANTHER" id="PTHR34308:SF1">
    <property type="entry name" value="COBALAMIN BIOSYNTHESIS PROTEIN CBIB"/>
    <property type="match status" value="1"/>
</dbReference>
<sequence length="365" mass="38454">MRHAAPLANAAGLVAGYALDRLLGDPRRWHPVAGFGRAAGALEQRLYRPDRRAGAVFTTLAVGVPVLLGVAATSATRRRPIARAALVAAGTWTVLGGRTLRHEAEVMGRALRDGDLPAARQRLSHLCGRDPSALDEPELARATVESVAENTSDAVVAPLLWGAVAGLPGLLGYRAANTLDAMVGHRSPRYARFGTPAARLDDLLNLVPARLTGLLTVAVAPIADGDREQAWRVWRRDRNDHPSPNAGQCEAAMAGALGVRLGGRNVYFGRSEVRPFLGDGPRPEARHLARTTRVSGAVGLAALAVAAAYPVTLGRLVSAVGRRALRARTRPVPAGAPAALRARRTGDPKTATDGGAAATGRRWRR</sequence>
<dbReference type="EMBL" id="RAZT01000019">
    <property type="protein sequence ID" value="RKN27185.1"/>
    <property type="molecule type" value="Genomic_DNA"/>
</dbReference>
<protein>
    <recommendedName>
        <fullName evidence="9">Cobalamin biosynthesis protein CobD</fullName>
    </recommendedName>
</protein>
<evidence type="ECO:0000256" key="8">
    <source>
        <dbReference type="ARBA" id="ARBA00023136"/>
    </source>
</evidence>
<evidence type="ECO:0000256" key="3">
    <source>
        <dbReference type="ARBA" id="ARBA00006263"/>
    </source>
</evidence>
<dbReference type="GO" id="GO:0009236">
    <property type="term" value="P:cobalamin biosynthetic process"/>
    <property type="evidence" value="ECO:0007669"/>
    <property type="project" value="UniProtKB-UniRule"/>
</dbReference>
<feature type="region of interest" description="Disordered" evidence="10">
    <location>
        <begin position="331"/>
        <end position="365"/>
    </location>
</feature>
<dbReference type="UniPathway" id="UPA00148"/>
<organism evidence="11 12">
    <name type="scientific">Micromonospora musae</name>
    <dbReference type="NCBI Taxonomy" id="1894970"/>
    <lineage>
        <taxon>Bacteria</taxon>
        <taxon>Bacillati</taxon>
        <taxon>Actinomycetota</taxon>
        <taxon>Actinomycetes</taxon>
        <taxon>Micromonosporales</taxon>
        <taxon>Micromonosporaceae</taxon>
        <taxon>Micromonospora</taxon>
    </lineage>
</organism>
<comment type="caution">
    <text evidence="9">Lacks conserved residue(s) required for the propagation of feature annotation.</text>
</comment>
<evidence type="ECO:0000313" key="12">
    <source>
        <dbReference type="Proteomes" id="UP000275865"/>
    </source>
</evidence>
<dbReference type="PANTHER" id="PTHR34308">
    <property type="entry name" value="COBALAMIN BIOSYNTHESIS PROTEIN CBIB"/>
    <property type="match status" value="1"/>
</dbReference>
<dbReference type="Proteomes" id="UP000275865">
    <property type="component" value="Unassembled WGS sequence"/>
</dbReference>
<feature type="compositionally biased region" description="Low complexity" evidence="10">
    <location>
        <begin position="348"/>
        <end position="365"/>
    </location>
</feature>
<accession>A0A3A9XPL0</accession>
<evidence type="ECO:0000313" key="11">
    <source>
        <dbReference type="EMBL" id="RKN27185.1"/>
    </source>
</evidence>
<evidence type="ECO:0000256" key="1">
    <source>
        <dbReference type="ARBA" id="ARBA00004651"/>
    </source>
</evidence>
<dbReference type="NCBIfam" id="NF002276">
    <property type="entry name" value="PRK01209.1-4"/>
    <property type="match status" value="1"/>
</dbReference>
<keyword evidence="7 9" id="KW-1133">Transmembrane helix</keyword>
<comment type="caution">
    <text evidence="11">The sequence shown here is derived from an EMBL/GenBank/DDBJ whole genome shotgun (WGS) entry which is preliminary data.</text>
</comment>
<gene>
    <name evidence="9" type="primary">cobD</name>
    <name evidence="11" type="ORF">D7044_28845</name>
</gene>
<proteinExistence type="inferred from homology"/>
<keyword evidence="6 9" id="KW-0812">Transmembrane</keyword>
<dbReference type="HAMAP" id="MF_00024">
    <property type="entry name" value="CobD_CbiB"/>
    <property type="match status" value="1"/>
</dbReference>
<comment type="pathway">
    <text evidence="2 9">Cofactor biosynthesis; adenosylcobalamin biosynthesis.</text>
</comment>
<comment type="similarity">
    <text evidence="3 9">Belongs to the CobD/CbiB family.</text>
</comment>
<dbReference type="InterPro" id="IPR004485">
    <property type="entry name" value="Cobalamin_biosynth_CobD/CbiB"/>
</dbReference>
<dbReference type="Pfam" id="PF03186">
    <property type="entry name" value="CobD_Cbib"/>
    <property type="match status" value="1"/>
</dbReference>
<evidence type="ECO:0000256" key="6">
    <source>
        <dbReference type="ARBA" id="ARBA00022692"/>
    </source>
</evidence>
<keyword evidence="5 9" id="KW-0169">Cobalamin biosynthesis</keyword>
<evidence type="ECO:0000256" key="5">
    <source>
        <dbReference type="ARBA" id="ARBA00022573"/>
    </source>
</evidence>
<comment type="subcellular location">
    <subcellularLocation>
        <location evidence="1 9">Cell membrane</location>
        <topology evidence="1 9">Multi-pass membrane protein</topology>
    </subcellularLocation>
</comment>
<evidence type="ECO:0000256" key="7">
    <source>
        <dbReference type="ARBA" id="ARBA00022989"/>
    </source>
</evidence>
<evidence type="ECO:0000256" key="9">
    <source>
        <dbReference type="HAMAP-Rule" id="MF_00024"/>
    </source>
</evidence>
<feature type="compositionally biased region" description="Low complexity" evidence="10">
    <location>
        <begin position="331"/>
        <end position="340"/>
    </location>
</feature>
<dbReference type="AlphaFoldDB" id="A0A3A9XPL0"/>
<dbReference type="GO" id="GO:0048472">
    <property type="term" value="F:threonine-phosphate decarboxylase activity"/>
    <property type="evidence" value="ECO:0007669"/>
    <property type="project" value="InterPro"/>
</dbReference>
<comment type="function">
    <text evidence="9">Converts cobyric acid to cobinamide by the addition of aminopropanol on the F carboxylic group.</text>
</comment>
<dbReference type="NCBIfam" id="TIGR00380">
    <property type="entry name" value="cobal_cbiB"/>
    <property type="match status" value="1"/>
</dbReference>
<keyword evidence="8 9" id="KW-0472">Membrane</keyword>
<evidence type="ECO:0000256" key="2">
    <source>
        <dbReference type="ARBA" id="ARBA00004953"/>
    </source>
</evidence>
<feature type="transmembrane region" description="Helical" evidence="9">
    <location>
        <begin position="53"/>
        <end position="75"/>
    </location>
</feature>
<dbReference type="GO" id="GO:0005886">
    <property type="term" value="C:plasma membrane"/>
    <property type="evidence" value="ECO:0007669"/>
    <property type="project" value="UniProtKB-SubCell"/>
</dbReference>